<dbReference type="InterPro" id="IPR026444">
    <property type="entry name" value="Secre_tail"/>
</dbReference>
<gene>
    <name evidence="3" type="ORF">HELGO_WM19903</name>
</gene>
<dbReference type="InterPro" id="IPR013783">
    <property type="entry name" value="Ig-like_fold"/>
</dbReference>
<dbReference type="EMBL" id="CACVAQ010000352">
    <property type="protein sequence ID" value="CAA6824846.1"/>
    <property type="molecule type" value="Genomic_DNA"/>
</dbReference>
<evidence type="ECO:0000313" key="3">
    <source>
        <dbReference type="EMBL" id="CAA6824846.1"/>
    </source>
</evidence>
<dbReference type="Pfam" id="PF18962">
    <property type="entry name" value="Por_Secre_tail"/>
    <property type="match status" value="1"/>
</dbReference>
<accession>A0A6S6UB02</accession>
<feature type="chain" id="PRO_5027695726" description="Secretion system C-terminal sorting domain-containing protein" evidence="1">
    <location>
        <begin position="25"/>
        <end position="1690"/>
    </location>
</feature>
<dbReference type="Gene3D" id="2.60.40.10">
    <property type="entry name" value="Immunoglobulins"/>
    <property type="match status" value="1"/>
</dbReference>
<feature type="signal peptide" evidence="1">
    <location>
        <begin position="1"/>
        <end position="24"/>
    </location>
</feature>
<keyword evidence="1" id="KW-0732">Signal</keyword>
<evidence type="ECO:0000256" key="1">
    <source>
        <dbReference type="SAM" id="SignalP"/>
    </source>
</evidence>
<evidence type="ECO:0000259" key="2">
    <source>
        <dbReference type="Pfam" id="PF18962"/>
    </source>
</evidence>
<dbReference type="NCBIfam" id="TIGR04183">
    <property type="entry name" value="Por_Secre_tail"/>
    <property type="match status" value="1"/>
</dbReference>
<sequence length="1690" mass="185875">MKKQLPNNALLCLIFVCLASIVYAQPNKQYYWKGNSGDFNDPTMWWVDAYNSGTSATQAPNSTNSVFFTAAAFTTPNVTIDVNANSSCDSFMCDNAIPAANAPILSGNASVSIGIYGSFALADNMDVQYLGMLRFRSQRNGIETLDPKGKMLRLLKLDIDGSANTEFRLLSKLHVEDANNSISNLLPSQGGFIELLSGTFNTNGQDVSTDFFHSDNNNVNRGLILNNSTIEIDGYHTQYCWNVDFNSVTNNYNTFDATGSHIVFSWYNGYDWVAFGTEMDYDTITMEVSPAHVSNNTSVYCYLDLSKSKDCSINHFLLKTRVYFIYGANSFTINNLYFDEKRAVFGWNAATSPTVYLGTVSAPNYCDHFFPINPIATGTSKMTLSKITPGVLTMNNVLLENVDCDVTGGRSYVANNSIDGNSNDPNWTINPPTARQLYFRDNVDDNWHTLGNWDEKIGASFVPATCLPTPVDDVFIDASSYTTHTSIRFDSVAYCHDLTFDNAIPGGSSFRYYHTLNLFGDLRACPTVSLVDMGQGTFYAFGPNDTIQTNGAAISVNMYLEIGADYEFVGNYTASNHGIYCKNETSTIRSKSDTFFLQRMNPGRLFMDSTQVYIYENNRWCMSDAGGIKVYTGTTTFHFQPTISTNLNMRVLPNVIFYGPANAIYQHVRIEGDVTFLDNGNFSYSHYGGHSTVSIIRVTGTMALYTGTVNMTKGKQYTFPSGAGSSLTIAGDLNAIGNCAEQVDIQTNGFGGGTIPITVSGTANLDYTSVQGLDNTGNTTIVANNSIDAGGNTNVTVTSVVGVTFYWRAHQSNAIDFEGEWTDPGHWTTNPANIVGDSACIPSILDSVIFDINSFSATSNGCDIVGACYCRSLVFKADAKLTGSGTINGGIPDSPNKIYINESLMLANAMTNFDYRGSIHMVGSGDINTNGTTLEIFKIEFNNPTGTWNLLNDLVMDNSWASGLIERRYGIFALEGGTVNTNNYNLTIPAQFTSNSTTNRTLNLGSSVINHLCNGSYYIHWPAQTRYPWDVRTATNFTLNAGTAQIIIENNTTTYLYDKEFYMGDGLNYNRIRFEDIDDPAYVYNSTNYTYAELLGTIYLYDNNSFDSIRLEGGQYYYFGAGNTQTLNSPHGKIIANGNSGSFVFVESTVSGSPAFLHKTYGYAFCIDFVKIKDIEGTREPVLASVPAAFQSIHSLLEFQTGVNSDNINNSATGIWAFNLPNLVTPYIGGEDTIMFCKYSSPQIAPLPLLGTEPYFLDYTWTDNNGNTGGNTMTLNDDDADPSTPFIHYISVPTSASETQYTFNIQTSRCGELTPATPIDIWIFTPVPDTLISIPTTASCELNNEPLWFTFLDDIEQEPTVALLDSTSPTDNHALGITNVEVFFDATIQTVSYMGGNYPYLERHWDIVPTNNGAARVRLFFTQAELDNLAGSINNPAVPLNPATDLQLLKYSSGTVGVGTPTALAYTVVPMSGGITNPFSDLTDVIAIEFEVTSFSHFILITQQVVLLGMDLSAFDAEVVADDNVAVNWTAASEDDVAYYEVERSLDAIKGNLVQRVEARGLSNTNYALVDNDAYKGTSYYRVKAVDYNGDISYSNWEKVEIKGWDVVRIYPVPTDDDLTIELTSNQNDEVILTVYDALGSLVHQEVRVVQNANQQKLQLNTSQLSGGVYYLNIANQNGYTQQRKFIIQK</sequence>
<reference evidence="3" key="1">
    <citation type="submission" date="2020-01" db="EMBL/GenBank/DDBJ databases">
        <authorList>
            <person name="Meier V. D."/>
            <person name="Meier V D."/>
        </authorList>
    </citation>
    <scope>NUCLEOTIDE SEQUENCE</scope>
    <source>
        <strain evidence="3">HLG_WM_MAG_10</strain>
    </source>
</reference>
<feature type="domain" description="Secretion system C-terminal sorting" evidence="2">
    <location>
        <begin position="1610"/>
        <end position="1688"/>
    </location>
</feature>
<protein>
    <recommendedName>
        <fullName evidence="2">Secretion system C-terminal sorting domain-containing protein</fullName>
    </recommendedName>
</protein>
<organism evidence="3">
    <name type="scientific">uncultured Aureispira sp</name>
    <dbReference type="NCBI Taxonomy" id="1331704"/>
    <lineage>
        <taxon>Bacteria</taxon>
        <taxon>Pseudomonadati</taxon>
        <taxon>Bacteroidota</taxon>
        <taxon>Saprospiria</taxon>
        <taxon>Saprospirales</taxon>
        <taxon>Saprospiraceae</taxon>
        <taxon>Aureispira</taxon>
        <taxon>environmental samples</taxon>
    </lineage>
</organism>
<proteinExistence type="predicted"/>
<name>A0A6S6UB02_9BACT</name>